<keyword evidence="1" id="KW-1133">Transmembrane helix</keyword>
<keyword evidence="1" id="KW-0812">Transmembrane</keyword>
<organism evidence="2">
    <name type="scientific">marine sediment metagenome</name>
    <dbReference type="NCBI Taxonomy" id="412755"/>
    <lineage>
        <taxon>unclassified sequences</taxon>
        <taxon>metagenomes</taxon>
        <taxon>ecological metagenomes</taxon>
    </lineage>
</organism>
<dbReference type="NCBIfam" id="TIGR02537">
    <property type="entry name" value="arch_flag_Nterm"/>
    <property type="match status" value="1"/>
</dbReference>
<name>X0UW43_9ZZZZ</name>
<keyword evidence="1" id="KW-0472">Membrane</keyword>
<proteinExistence type="predicted"/>
<gene>
    <name evidence="2" type="ORF">S01H1_40247</name>
</gene>
<feature type="non-terminal residue" evidence="2">
    <location>
        <position position="1"/>
    </location>
</feature>
<feature type="transmembrane region" description="Helical" evidence="1">
    <location>
        <begin position="21"/>
        <end position="39"/>
    </location>
</feature>
<sequence length="188" mass="20441">DTRMVSRIRKERGLSEVVSTLILLVVAVLLAAVATYYATNITLTRTEIEEIRFSKEHVWVNSTGAVAAFKLQNLGGKDILVDKFTVRGVEAAWTNVYYYRVPTGDSITGDMNVTSHDLLTGATVDISNHSYTLAAADVPLISSGVLLVYVKSPDNIQVDDIGTTVSMSVFSNNAQYITECNVESATSQ</sequence>
<accession>X0UW43</accession>
<protein>
    <recommendedName>
        <fullName evidence="3">Archaeal Type IV pilin N-terminal domain-containing protein</fullName>
    </recommendedName>
</protein>
<reference evidence="2" key="1">
    <citation type="journal article" date="2014" name="Front. Microbiol.">
        <title>High frequency of phylogenetically diverse reductive dehalogenase-homologous genes in deep subseafloor sedimentary metagenomes.</title>
        <authorList>
            <person name="Kawai M."/>
            <person name="Futagami T."/>
            <person name="Toyoda A."/>
            <person name="Takaki Y."/>
            <person name="Nishi S."/>
            <person name="Hori S."/>
            <person name="Arai W."/>
            <person name="Tsubouchi T."/>
            <person name="Morono Y."/>
            <person name="Uchiyama I."/>
            <person name="Ito T."/>
            <person name="Fujiyama A."/>
            <person name="Inagaki F."/>
            <person name="Takami H."/>
        </authorList>
    </citation>
    <scope>NUCLEOTIDE SEQUENCE</scope>
    <source>
        <strain evidence="2">Expedition CK06-06</strain>
    </source>
</reference>
<dbReference type="EMBL" id="BARS01025471">
    <property type="protein sequence ID" value="GAG04518.1"/>
    <property type="molecule type" value="Genomic_DNA"/>
</dbReference>
<dbReference type="AlphaFoldDB" id="X0UW43"/>
<comment type="caution">
    <text evidence="2">The sequence shown here is derived from an EMBL/GenBank/DDBJ whole genome shotgun (WGS) entry which is preliminary data.</text>
</comment>
<dbReference type="InterPro" id="IPR013373">
    <property type="entry name" value="Flagellin/pilin_N_arc"/>
</dbReference>
<evidence type="ECO:0000313" key="2">
    <source>
        <dbReference type="EMBL" id="GAG04518.1"/>
    </source>
</evidence>
<evidence type="ECO:0008006" key="3">
    <source>
        <dbReference type="Google" id="ProtNLM"/>
    </source>
</evidence>
<evidence type="ECO:0000256" key="1">
    <source>
        <dbReference type="SAM" id="Phobius"/>
    </source>
</evidence>